<evidence type="ECO:0000256" key="3">
    <source>
        <dbReference type="ARBA" id="ARBA00022475"/>
    </source>
</evidence>
<accession>A0A2I1K4D6</accession>
<evidence type="ECO:0000256" key="9">
    <source>
        <dbReference type="HAMAP-Rule" id="MF_00115"/>
    </source>
</evidence>
<comment type="subcellular location">
    <subcellularLocation>
        <location evidence="9">Cell membrane</location>
        <topology evidence="9">Multi-pass membrane protein</topology>
    </subcellularLocation>
    <subcellularLocation>
        <location evidence="1">Membrane</location>
        <topology evidence="1">Multi-pass membrane protein</topology>
    </subcellularLocation>
</comment>
<dbReference type="NCBIfam" id="TIGR00220">
    <property type="entry name" value="mscL"/>
    <property type="match status" value="1"/>
</dbReference>
<dbReference type="OrthoDB" id="9810350at2"/>
<protein>
    <recommendedName>
        <fullName evidence="9">Large-conductance mechanosensitive channel</fullName>
    </recommendedName>
</protein>
<organism evidence="10 11">
    <name type="scientific">Falseniella ignava</name>
    <dbReference type="NCBI Taxonomy" id="137730"/>
    <lineage>
        <taxon>Bacteria</taxon>
        <taxon>Bacillati</taxon>
        <taxon>Bacillota</taxon>
        <taxon>Bacilli</taxon>
        <taxon>Lactobacillales</taxon>
        <taxon>Aerococcaceae</taxon>
        <taxon>Falseniella</taxon>
    </lineage>
</organism>
<evidence type="ECO:0000313" key="11">
    <source>
        <dbReference type="Proteomes" id="UP000234384"/>
    </source>
</evidence>
<proteinExistence type="inferred from homology"/>
<keyword evidence="5 9" id="KW-1133">Transmembrane helix</keyword>
<evidence type="ECO:0000256" key="2">
    <source>
        <dbReference type="ARBA" id="ARBA00022448"/>
    </source>
</evidence>
<evidence type="ECO:0000256" key="1">
    <source>
        <dbReference type="ARBA" id="ARBA00004141"/>
    </source>
</evidence>
<evidence type="ECO:0000313" key="10">
    <source>
        <dbReference type="EMBL" id="PKY90506.1"/>
    </source>
</evidence>
<reference evidence="10 11" key="1">
    <citation type="submission" date="2017-12" db="EMBL/GenBank/DDBJ databases">
        <title>Phylogenetic diversity of female urinary microbiome.</title>
        <authorList>
            <person name="Thomas-White K."/>
            <person name="Wolfe A.J."/>
        </authorList>
    </citation>
    <scope>NUCLEOTIDE SEQUENCE [LARGE SCALE GENOMIC DNA]</scope>
    <source>
        <strain evidence="10 11">UMB0898</strain>
    </source>
</reference>
<sequence>MWKEFKKFIANDNIITMATGIIMGASFTAIVNSLVDDIFMPLIVSLTGAADVSQLAFTIGNTSIGIGNFIQAVINFILIAFFLYLTLKALERVQGKKIVTPDETPAGPSEAELLQDILVELRKK</sequence>
<dbReference type="InterPro" id="IPR001185">
    <property type="entry name" value="MS_channel"/>
</dbReference>
<comment type="similarity">
    <text evidence="9">Belongs to the MscL family.</text>
</comment>
<dbReference type="PANTHER" id="PTHR30266">
    <property type="entry name" value="MECHANOSENSITIVE CHANNEL MSCL"/>
    <property type="match status" value="1"/>
</dbReference>
<keyword evidence="4 9" id="KW-0812">Transmembrane</keyword>
<dbReference type="PRINTS" id="PR01264">
    <property type="entry name" value="MECHCHANNEL"/>
</dbReference>
<feature type="transmembrane region" description="Helical" evidence="9">
    <location>
        <begin position="69"/>
        <end position="87"/>
    </location>
</feature>
<keyword evidence="2 9" id="KW-0813">Transport</keyword>
<comment type="subunit">
    <text evidence="9">Homopentamer.</text>
</comment>
<dbReference type="SUPFAM" id="SSF81330">
    <property type="entry name" value="Gated mechanosensitive channel"/>
    <property type="match status" value="1"/>
</dbReference>
<keyword evidence="7 9" id="KW-0472">Membrane</keyword>
<evidence type="ECO:0000256" key="7">
    <source>
        <dbReference type="ARBA" id="ARBA00023136"/>
    </source>
</evidence>
<evidence type="ECO:0000256" key="8">
    <source>
        <dbReference type="ARBA" id="ARBA00023303"/>
    </source>
</evidence>
<dbReference type="InterPro" id="IPR037673">
    <property type="entry name" value="MSC/AndL"/>
</dbReference>
<dbReference type="HAMAP" id="MF_00115">
    <property type="entry name" value="MscL"/>
    <property type="match status" value="1"/>
</dbReference>
<dbReference type="InterPro" id="IPR036019">
    <property type="entry name" value="MscL_channel"/>
</dbReference>
<gene>
    <name evidence="9 10" type="primary">mscL</name>
    <name evidence="10" type="ORF">CYJ57_01185</name>
</gene>
<comment type="caution">
    <text evidence="10">The sequence shown here is derived from an EMBL/GenBank/DDBJ whole genome shotgun (WGS) entry which is preliminary data.</text>
</comment>
<dbReference type="GO" id="GO:0005886">
    <property type="term" value="C:plasma membrane"/>
    <property type="evidence" value="ECO:0007669"/>
    <property type="project" value="UniProtKB-SubCell"/>
</dbReference>
<keyword evidence="3 9" id="KW-1003">Cell membrane</keyword>
<dbReference type="AlphaFoldDB" id="A0A2I1K4D6"/>
<dbReference type="EMBL" id="PKHE01000002">
    <property type="protein sequence ID" value="PKY90506.1"/>
    <property type="molecule type" value="Genomic_DNA"/>
</dbReference>
<feature type="transmembrane region" description="Helical" evidence="9">
    <location>
        <begin position="14"/>
        <end position="31"/>
    </location>
</feature>
<dbReference type="GO" id="GO:0008381">
    <property type="term" value="F:mechanosensitive monoatomic ion channel activity"/>
    <property type="evidence" value="ECO:0007669"/>
    <property type="project" value="UniProtKB-UniRule"/>
</dbReference>
<evidence type="ECO:0000256" key="4">
    <source>
        <dbReference type="ARBA" id="ARBA00022692"/>
    </source>
</evidence>
<comment type="function">
    <text evidence="9">Channel that opens in response to stretch forces in the membrane lipid bilayer. May participate in the regulation of osmotic pressure changes within the cell.</text>
</comment>
<dbReference type="Proteomes" id="UP000234384">
    <property type="component" value="Unassembled WGS sequence"/>
</dbReference>
<dbReference type="PANTHER" id="PTHR30266:SF2">
    <property type="entry name" value="LARGE-CONDUCTANCE MECHANOSENSITIVE CHANNEL"/>
    <property type="match status" value="1"/>
</dbReference>
<keyword evidence="6 9" id="KW-0406">Ion transport</keyword>
<evidence type="ECO:0000256" key="6">
    <source>
        <dbReference type="ARBA" id="ARBA00023065"/>
    </source>
</evidence>
<name>A0A2I1K4D6_9LACT</name>
<evidence type="ECO:0000256" key="5">
    <source>
        <dbReference type="ARBA" id="ARBA00022989"/>
    </source>
</evidence>
<dbReference type="Gene3D" id="1.10.1200.120">
    <property type="entry name" value="Large-conductance mechanosensitive channel, MscL, domain 1"/>
    <property type="match status" value="1"/>
</dbReference>
<dbReference type="RefSeq" id="WP_006701698.1">
    <property type="nucleotide sequence ID" value="NZ_PKHE01000002.1"/>
</dbReference>
<dbReference type="Pfam" id="PF01741">
    <property type="entry name" value="MscL"/>
    <property type="match status" value="1"/>
</dbReference>
<keyword evidence="8 9" id="KW-0407">Ion channel</keyword>